<evidence type="ECO:0000313" key="3">
    <source>
        <dbReference type="Proteomes" id="UP000282028"/>
    </source>
</evidence>
<dbReference type="EMBL" id="RHHR01000005">
    <property type="protein sequence ID" value="RNB76654.1"/>
    <property type="molecule type" value="Genomic_DNA"/>
</dbReference>
<dbReference type="AlphaFoldDB" id="A0A3M8CLV4"/>
<name>A0A3M8CLV4_9BACL</name>
<keyword evidence="3" id="KW-1185">Reference proteome</keyword>
<comment type="caution">
    <text evidence="2">The sequence shown here is derived from an EMBL/GenBank/DDBJ whole genome shotgun (WGS) entry which is preliminary data.</text>
</comment>
<feature type="region of interest" description="Disordered" evidence="1">
    <location>
        <begin position="1"/>
        <end position="40"/>
    </location>
</feature>
<evidence type="ECO:0000313" key="2">
    <source>
        <dbReference type="EMBL" id="RNB76654.1"/>
    </source>
</evidence>
<organism evidence="2 3">
    <name type="scientific">Brevibacillus invocatus</name>
    <dbReference type="NCBI Taxonomy" id="173959"/>
    <lineage>
        <taxon>Bacteria</taxon>
        <taxon>Bacillati</taxon>
        <taxon>Bacillota</taxon>
        <taxon>Bacilli</taxon>
        <taxon>Bacillales</taxon>
        <taxon>Paenibacillaceae</taxon>
        <taxon>Brevibacillus</taxon>
    </lineage>
</organism>
<evidence type="ECO:0000256" key="1">
    <source>
        <dbReference type="SAM" id="MobiDB-lite"/>
    </source>
</evidence>
<accession>A0A3M8CLV4</accession>
<feature type="compositionally biased region" description="Basic residues" evidence="1">
    <location>
        <begin position="30"/>
        <end position="39"/>
    </location>
</feature>
<feature type="compositionally biased region" description="Basic and acidic residues" evidence="1">
    <location>
        <begin position="1"/>
        <end position="29"/>
    </location>
</feature>
<reference evidence="2 3" key="1">
    <citation type="submission" date="2018-10" db="EMBL/GenBank/DDBJ databases">
        <title>Phylogenomics of Brevibacillus.</title>
        <authorList>
            <person name="Dunlap C."/>
        </authorList>
    </citation>
    <scope>NUCLEOTIDE SEQUENCE [LARGE SCALE GENOMIC DNA]</scope>
    <source>
        <strain evidence="2 3">JCM 12215</strain>
    </source>
</reference>
<dbReference type="Proteomes" id="UP000282028">
    <property type="component" value="Unassembled WGS sequence"/>
</dbReference>
<protein>
    <submittedName>
        <fullName evidence="2">Uncharacterized protein</fullName>
    </submittedName>
</protein>
<sequence length="82" mass="9721">MQWLKENKVSRRQLKRDPASLEHLHQEWKKTRRKNRPRKPSLLQLIPNLSNMDLGTVVGNVQIAKEIFKTYRVLQGASIFKK</sequence>
<gene>
    <name evidence="2" type="ORF">EDM52_02265</name>
</gene>
<proteinExistence type="predicted"/>
<dbReference type="RefSeq" id="WP_122907409.1">
    <property type="nucleotide sequence ID" value="NZ_RHHR01000005.1"/>
</dbReference>
<dbReference type="OrthoDB" id="2469963at2"/>